<protein>
    <recommendedName>
        <fullName evidence="1">SHOCT domain-containing protein</fullName>
    </recommendedName>
</protein>
<evidence type="ECO:0000313" key="2">
    <source>
        <dbReference type="EMBL" id="MPM78675.1"/>
    </source>
</evidence>
<accession>A0A645CP54</accession>
<gene>
    <name evidence="2" type="ORF">SDC9_125686</name>
</gene>
<dbReference type="InterPro" id="IPR018649">
    <property type="entry name" value="SHOCT"/>
</dbReference>
<dbReference type="Pfam" id="PF09851">
    <property type="entry name" value="SHOCT"/>
    <property type="match status" value="1"/>
</dbReference>
<comment type="caution">
    <text evidence="2">The sequence shown here is derived from an EMBL/GenBank/DDBJ whole genome shotgun (WGS) entry which is preliminary data.</text>
</comment>
<dbReference type="EMBL" id="VSSQ01028809">
    <property type="protein sequence ID" value="MPM78675.1"/>
    <property type="molecule type" value="Genomic_DNA"/>
</dbReference>
<evidence type="ECO:0000259" key="1">
    <source>
        <dbReference type="Pfam" id="PF09851"/>
    </source>
</evidence>
<feature type="domain" description="SHOCT" evidence="1">
    <location>
        <begin position="214"/>
        <end position="239"/>
    </location>
</feature>
<name>A0A645CP54_9ZZZZ</name>
<dbReference type="AlphaFoldDB" id="A0A645CP54"/>
<sequence>MTLTALREHLAYRKQNAELHKTFSQSRVLDFNNALFLKQRLCIDDTQGLWYVEDGENPPIFRIDELVSFRFKEDEMVVIQVDRNGRKTNPSVVDSFMKQYGGFVGGLYTFSNAINRLNPNKDKDNSEPKICAPVNNFHLEFTVTNQYWKVLRRSFGAPGIVDNNIAGFMQNYAQARAIVEAASEELLSLFPGAAAQGAAGGSGGSNASTIADNLKKFKELLDGGIITQEEFNAKKKQLLGI</sequence>
<reference evidence="2" key="1">
    <citation type="submission" date="2019-08" db="EMBL/GenBank/DDBJ databases">
        <authorList>
            <person name="Kucharzyk K."/>
            <person name="Murdoch R.W."/>
            <person name="Higgins S."/>
            <person name="Loffler F."/>
        </authorList>
    </citation>
    <scope>NUCLEOTIDE SEQUENCE</scope>
</reference>
<proteinExistence type="predicted"/>
<organism evidence="2">
    <name type="scientific">bioreactor metagenome</name>
    <dbReference type="NCBI Taxonomy" id="1076179"/>
    <lineage>
        <taxon>unclassified sequences</taxon>
        <taxon>metagenomes</taxon>
        <taxon>ecological metagenomes</taxon>
    </lineage>
</organism>